<keyword evidence="3" id="KW-1185">Reference proteome</keyword>
<protein>
    <recommendedName>
        <fullName evidence="1">AB hydrolase-1 domain-containing protein</fullName>
    </recommendedName>
</protein>
<dbReference type="Proteomes" id="UP001465976">
    <property type="component" value="Unassembled WGS sequence"/>
</dbReference>
<proteinExistence type="predicted"/>
<accession>A0ABR3F619</accession>
<dbReference type="Pfam" id="PF12697">
    <property type="entry name" value="Abhydrolase_6"/>
    <property type="match status" value="1"/>
</dbReference>
<evidence type="ECO:0000259" key="1">
    <source>
        <dbReference type="Pfam" id="PF12697"/>
    </source>
</evidence>
<evidence type="ECO:0000313" key="3">
    <source>
        <dbReference type="Proteomes" id="UP001465976"/>
    </source>
</evidence>
<organism evidence="2 3">
    <name type="scientific">Marasmius crinis-equi</name>
    <dbReference type="NCBI Taxonomy" id="585013"/>
    <lineage>
        <taxon>Eukaryota</taxon>
        <taxon>Fungi</taxon>
        <taxon>Dikarya</taxon>
        <taxon>Basidiomycota</taxon>
        <taxon>Agaricomycotina</taxon>
        <taxon>Agaricomycetes</taxon>
        <taxon>Agaricomycetidae</taxon>
        <taxon>Agaricales</taxon>
        <taxon>Marasmiineae</taxon>
        <taxon>Marasmiaceae</taxon>
        <taxon>Marasmius</taxon>
    </lineage>
</organism>
<dbReference type="InterPro" id="IPR000073">
    <property type="entry name" value="AB_hydrolase_1"/>
</dbReference>
<dbReference type="Gene3D" id="3.40.50.1820">
    <property type="entry name" value="alpha/beta hydrolase"/>
    <property type="match status" value="1"/>
</dbReference>
<reference evidence="2 3" key="1">
    <citation type="submission" date="2024-02" db="EMBL/GenBank/DDBJ databases">
        <title>A draft genome for the cacao thread blight pathogen Marasmius crinis-equi.</title>
        <authorList>
            <person name="Cohen S.P."/>
            <person name="Baruah I.K."/>
            <person name="Amoako-Attah I."/>
            <person name="Bukari Y."/>
            <person name="Meinhardt L.W."/>
            <person name="Bailey B.A."/>
        </authorList>
    </citation>
    <scope>NUCLEOTIDE SEQUENCE [LARGE SCALE GENOMIC DNA]</scope>
    <source>
        <strain evidence="2 3">GH-76</strain>
    </source>
</reference>
<evidence type="ECO:0000313" key="2">
    <source>
        <dbReference type="EMBL" id="KAL0570678.1"/>
    </source>
</evidence>
<comment type="caution">
    <text evidence="2">The sequence shown here is derived from an EMBL/GenBank/DDBJ whole genome shotgun (WGS) entry which is preliminary data.</text>
</comment>
<name>A0ABR3F619_9AGAR</name>
<sequence length="397" mass="43917">MNSIIVEETGNIRLSYIDSGPPEATHSTPYTTIFAVHGWMFNGAVFKKLLPLCSQANIRFVAINRRGYPGSSDLTDAEMEALNPDPSGSAEGDIEKEKNRLDYLRARGSEFLKFVNTFVQKQKLPPISEVEVEKGVTKKCGGIAFMGWSLGHSVTFAALANLEHEPKELQTMLATHLRTHILLEPAAVPVGAKPLPGTWVPTRDAPGMSPSSAIKLFTMLVTAYFTHSPGVVSLDPNKQTRDSSLMEHVSPALPSADHSNVPSIYNMSSSDAEEIVSLPPRPVPRADVAMTRTAALWLNGHKQNYFKACFSDVVRQQLLPEMKVVEVLGDKTAAITVAAFWQIWDDNQAEKEKQRTITGAKDVKDYVEFKLLKGANHFMHWDFPQETMDILKEILNG</sequence>
<gene>
    <name evidence="2" type="ORF">V5O48_011285</name>
</gene>
<dbReference type="InterPro" id="IPR029058">
    <property type="entry name" value="AB_hydrolase_fold"/>
</dbReference>
<dbReference type="EMBL" id="JBAHYK010000892">
    <property type="protein sequence ID" value="KAL0570678.1"/>
    <property type="molecule type" value="Genomic_DNA"/>
</dbReference>
<feature type="domain" description="AB hydrolase-1" evidence="1">
    <location>
        <begin position="35"/>
        <end position="388"/>
    </location>
</feature>
<dbReference type="SUPFAM" id="SSF53474">
    <property type="entry name" value="alpha/beta-Hydrolases"/>
    <property type="match status" value="1"/>
</dbReference>